<feature type="transmembrane region" description="Helical" evidence="4">
    <location>
        <begin position="489"/>
        <end position="517"/>
    </location>
</feature>
<comment type="similarity">
    <text evidence="1">Belongs to the GerABKA family.</text>
</comment>
<protein>
    <submittedName>
        <fullName evidence="5">Spore germination protein</fullName>
    </submittedName>
</protein>
<dbReference type="GO" id="GO:0009847">
    <property type="term" value="P:spore germination"/>
    <property type="evidence" value="ECO:0007669"/>
    <property type="project" value="InterPro"/>
</dbReference>
<dbReference type="PANTHER" id="PTHR22550:SF5">
    <property type="entry name" value="LEUCINE ZIPPER PROTEIN 4"/>
    <property type="match status" value="1"/>
</dbReference>
<dbReference type="InterPro" id="IPR004995">
    <property type="entry name" value="Spore_Ger"/>
</dbReference>
<organism evidence="5 6">
    <name type="scientific">Heliobacterium mobile</name>
    <name type="common">Heliobacillus mobilis</name>
    <dbReference type="NCBI Taxonomy" id="28064"/>
    <lineage>
        <taxon>Bacteria</taxon>
        <taxon>Bacillati</taxon>
        <taxon>Bacillota</taxon>
        <taxon>Clostridia</taxon>
        <taxon>Eubacteriales</taxon>
        <taxon>Heliobacteriaceae</taxon>
        <taxon>Heliobacterium</taxon>
    </lineage>
</organism>
<dbReference type="Proteomes" id="UP000430670">
    <property type="component" value="Unassembled WGS sequence"/>
</dbReference>
<accession>A0A6I3SH64</accession>
<dbReference type="OrthoDB" id="1726708at2"/>
<sequence>MAQSKSTFLTSIIKLLSYHPPRENTFVLPESDPFEQKKKKLAREWYPRSNKRQTTEDTFGETIKSPQRIQNNDSVKASETISPSIQVNLKKIKREFNVPQNKDIIMRPFTINGMIDAFIVYIDNMVDRHSINISVLRPLMNTQLTVNDNQVISLKVLSERALTANQTVFTQQYNHVIQNVLNGQTALFVDGDNSALLIETRGYEKRNIEKPATEATVRGSLEGFTESVNTNISQIRRIIKNKNLIHEYMTIGETSNTSVSILYLKNVANPAVVKEVKRRLSSIKTDALGGNGFTEQYIEDHPFAIFPQTLTTERPDRTAFNILEGRVAILTDGAPYSMIVPVTVQSMFQTSEDYHLRWIYATPLRFIRFLSYFLTLLIPAIYLAVTNYHHEVIPTDLIIAISRDREGVPFPTIVEILLMDLSWELIREAGIRVPGVIGTTLGIIGALILGQAAVAAKIVSPIMVIIVAVTGLGNFAIPNYNFAFGLRVLRFFFLAFSGVAGFYGIAVAMVIVAGLAASMKSFGVPYLTPSWPRTTSSPDILIRDPIWRQELRPDSINPLKRRKQPKLSRGWVKGSPPSGYRE</sequence>
<feature type="transmembrane region" description="Helical" evidence="4">
    <location>
        <begin position="366"/>
        <end position="385"/>
    </location>
</feature>
<evidence type="ECO:0000313" key="5">
    <source>
        <dbReference type="EMBL" id="MTV48193.1"/>
    </source>
</evidence>
<dbReference type="AlphaFoldDB" id="A0A6I3SH64"/>
<keyword evidence="4" id="KW-0812">Transmembrane</keyword>
<dbReference type="PIRSF" id="PIRSF005690">
    <property type="entry name" value="GerBA"/>
    <property type="match status" value="1"/>
</dbReference>
<evidence type="ECO:0000256" key="1">
    <source>
        <dbReference type="ARBA" id="ARBA00005278"/>
    </source>
</evidence>
<keyword evidence="2 4" id="KW-0472">Membrane</keyword>
<dbReference type="PANTHER" id="PTHR22550">
    <property type="entry name" value="SPORE GERMINATION PROTEIN"/>
    <property type="match status" value="1"/>
</dbReference>
<dbReference type="GO" id="GO:0016020">
    <property type="term" value="C:membrane"/>
    <property type="evidence" value="ECO:0007669"/>
    <property type="project" value="InterPro"/>
</dbReference>
<feature type="transmembrane region" description="Helical" evidence="4">
    <location>
        <begin position="458"/>
        <end position="477"/>
    </location>
</feature>
<name>A0A6I3SH64_HELMO</name>
<dbReference type="Pfam" id="PF03323">
    <property type="entry name" value="GerA"/>
    <property type="match status" value="1"/>
</dbReference>
<evidence type="ECO:0000313" key="6">
    <source>
        <dbReference type="Proteomes" id="UP000430670"/>
    </source>
</evidence>
<evidence type="ECO:0000256" key="3">
    <source>
        <dbReference type="SAM" id="MobiDB-lite"/>
    </source>
</evidence>
<dbReference type="RefSeq" id="WP_155475309.1">
    <property type="nucleotide sequence ID" value="NZ_WNKU01000003.1"/>
</dbReference>
<evidence type="ECO:0000256" key="4">
    <source>
        <dbReference type="SAM" id="Phobius"/>
    </source>
</evidence>
<comment type="caution">
    <text evidence="5">The sequence shown here is derived from an EMBL/GenBank/DDBJ whole genome shotgun (WGS) entry which is preliminary data.</text>
</comment>
<dbReference type="EMBL" id="WNKU01000003">
    <property type="protein sequence ID" value="MTV48193.1"/>
    <property type="molecule type" value="Genomic_DNA"/>
</dbReference>
<dbReference type="InterPro" id="IPR050768">
    <property type="entry name" value="UPF0353/GerABKA_families"/>
</dbReference>
<feature type="transmembrane region" description="Helical" evidence="4">
    <location>
        <begin position="429"/>
        <end position="449"/>
    </location>
</feature>
<proteinExistence type="inferred from homology"/>
<evidence type="ECO:0000256" key="2">
    <source>
        <dbReference type="ARBA" id="ARBA00023136"/>
    </source>
</evidence>
<reference evidence="5 6" key="1">
    <citation type="submission" date="2019-11" db="EMBL/GenBank/DDBJ databases">
        <title>Whole-genome sequence of a the green, strictly anaerobic photosynthetic bacterium Heliobacillus mobilis DSM 6151.</title>
        <authorList>
            <person name="Kyndt J.A."/>
            <person name="Meyer T.E."/>
        </authorList>
    </citation>
    <scope>NUCLEOTIDE SEQUENCE [LARGE SCALE GENOMIC DNA]</scope>
    <source>
        <strain evidence="5 6">DSM 6151</strain>
    </source>
</reference>
<keyword evidence="6" id="KW-1185">Reference proteome</keyword>
<keyword evidence="4" id="KW-1133">Transmembrane helix</keyword>
<feature type="region of interest" description="Disordered" evidence="3">
    <location>
        <begin position="557"/>
        <end position="582"/>
    </location>
</feature>
<gene>
    <name evidence="5" type="ORF">GJ688_04240</name>
</gene>